<sequence length="53" mass="5858">GSRGHGISSRPQLIMHPIKHLNHRSYNNLIGLLPHLLSCSTPVHPNDLSPRTS</sequence>
<organism evidence="1 2">
    <name type="scientific">Puccinia coronata f. sp. avenae</name>
    <dbReference type="NCBI Taxonomy" id="200324"/>
    <lineage>
        <taxon>Eukaryota</taxon>
        <taxon>Fungi</taxon>
        <taxon>Dikarya</taxon>
        <taxon>Basidiomycota</taxon>
        <taxon>Pucciniomycotina</taxon>
        <taxon>Pucciniomycetes</taxon>
        <taxon>Pucciniales</taxon>
        <taxon>Pucciniaceae</taxon>
        <taxon>Puccinia</taxon>
    </lineage>
</organism>
<accession>A0A2N5TMM4</accession>
<dbReference type="Proteomes" id="UP000235392">
    <property type="component" value="Unassembled WGS sequence"/>
</dbReference>
<protein>
    <submittedName>
        <fullName evidence="1">Uncharacterized protein</fullName>
    </submittedName>
</protein>
<gene>
    <name evidence="1" type="ORF">PCASD_23288</name>
</gene>
<evidence type="ECO:0000313" key="1">
    <source>
        <dbReference type="EMBL" id="PLW26755.1"/>
    </source>
</evidence>
<comment type="caution">
    <text evidence="1">The sequence shown here is derived from an EMBL/GenBank/DDBJ whole genome shotgun (WGS) entry which is preliminary data.</text>
</comment>
<dbReference type="EMBL" id="PGCI01000445">
    <property type="protein sequence ID" value="PLW26755.1"/>
    <property type="molecule type" value="Genomic_DNA"/>
</dbReference>
<evidence type="ECO:0000313" key="2">
    <source>
        <dbReference type="Proteomes" id="UP000235392"/>
    </source>
</evidence>
<reference evidence="1 2" key="1">
    <citation type="submission" date="2017-11" db="EMBL/GenBank/DDBJ databases">
        <title>De novo assembly and phasing of dikaryotic genomes from two isolates of Puccinia coronata f. sp. avenae, the causal agent of oat crown rust.</title>
        <authorList>
            <person name="Miller M.E."/>
            <person name="Zhang Y."/>
            <person name="Omidvar V."/>
            <person name="Sperschneider J."/>
            <person name="Schwessinger B."/>
            <person name="Raley C."/>
            <person name="Palmer J.M."/>
            <person name="Garnica D."/>
            <person name="Upadhyaya N."/>
            <person name="Rathjen J."/>
            <person name="Taylor J.M."/>
            <person name="Park R.F."/>
            <person name="Dodds P.N."/>
            <person name="Hirsch C.D."/>
            <person name="Kianian S.F."/>
            <person name="Figueroa M."/>
        </authorList>
    </citation>
    <scope>NUCLEOTIDE SEQUENCE [LARGE SCALE GENOMIC DNA]</scope>
    <source>
        <strain evidence="1">12SD80</strain>
    </source>
</reference>
<dbReference type="AlphaFoldDB" id="A0A2N5TMM4"/>
<proteinExistence type="predicted"/>
<name>A0A2N5TMM4_9BASI</name>
<feature type="non-terminal residue" evidence="1">
    <location>
        <position position="1"/>
    </location>
</feature>